<gene>
    <name evidence="2" type="ORF">COCMIDRAFT_28020</name>
</gene>
<dbReference type="HOGENOM" id="CLU_622538_0_0_1"/>
<dbReference type="GeneID" id="19121224"/>
<accession>W6Z7E2</accession>
<feature type="region of interest" description="Disordered" evidence="1">
    <location>
        <begin position="91"/>
        <end position="127"/>
    </location>
</feature>
<protein>
    <submittedName>
        <fullName evidence="2">Uncharacterized protein</fullName>
    </submittedName>
</protein>
<proteinExistence type="predicted"/>
<keyword evidence="3" id="KW-1185">Reference proteome</keyword>
<name>W6Z7E2_COCMI</name>
<evidence type="ECO:0000313" key="3">
    <source>
        <dbReference type="Proteomes" id="UP000054032"/>
    </source>
</evidence>
<reference evidence="2 3" key="1">
    <citation type="journal article" date="2013" name="PLoS Genet.">
        <title>Comparative genome structure, secondary metabolite, and effector coding capacity across Cochliobolus pathogens.</title>
        <authorList>
            <person name="Condon B.J."/>
            <person name="Leng Y."/>
            <person name="Wu D."/>
            <person name="Bushley K.E."/>
            <person name="Ohm R.A."/>
            <person name="Otillar R."/>
            <person name="Martin J."/>
            <person name="Schackwitz W."/>
            <person name="Grimwood J."/>
            <person name="MohdZainudin N."/>
            <person name="Xue C."/>
            <person name="Wang R."/>
            <person name="Manning V.A."/>
            <person name="Dhillon B."/>
            <person name="Tu Z.J."/>
            <person name="Steffenson B.J."/>
            <person name="Salamov A."/>
            <person name="Sun H."/>
            <person name="Lowry S."/>
            <person name="LaButti K."/>
            <person name="Han J."/>
            <person name="Copeland A."/>
            <person name="Lindquist E."/>
            <person name="Barry K."/>
            <person name="Schmutz J."/>
            <person name="Baker S.E."/>
            <person name="Ciuffetti L.M."/>
            <person name="Grigoriev I.V."/>
            <person name="Zhong S."/>
            <person name="Turgeon B.G."/>
        </authorList>
    </citation>
    <scope>NUCLEOTIDE SEQUENCE [LARGE SCALE GENOMIC DNA]</scope>
    <source>
        <strain evidence="2 3">ATCC 44560</strain>
    </source>
</reference>
<dbReference type="EMBL" id="KI964027">
    <property type="protein sequence ID" value="EUC43494.1"/>
    <property type="molecule type" value="Genomic_DNA"/>
</dbReference>
<sequence length="440" mass="47306">MAWLPDTLAPKPDAEDHVGATLEMVPCWAKPYRIGAKSTRPRCMVANQGWRYCGNAPKHPGPEGKSKSYHQLPVWRRREWMSSCRPIHGGETGVSEDWGPESKRHDTSEACAGPGASPLHCQGGVQGGRSSVLERVKAKPSVEANITDGAQGCDGEAKCRQRHVCFVLACQLVLALQGLVGPGPGPGSSTHLGMRRRFLATHASAQTWFRYHKNGQALAMAMAIEAKASNVDVPAPLAALAYLGPASVRGLLGEVSEETCLRTRTLIAKPASIVVGCVLDVCVQVHGRVIFLAMCRSGPTQSCACARACACALTSPGHGRWPHDEALWRTWIERDGWLVSLVVQADRWAWEWAAKVVRLSGVLVHAWLFPSYVSQPWCRSACTHGAREGSATHLAGSCPRSSGSVAWLRGHLPLASPKPTTKLWPIGPSTLTVALNGPCV</sequence>
<organism evidence="2 3">
    <name type="scientific">Bipolaris oryzae ATCC 44560</name>
    <dbReference type="NCBI Taxonomy" id="930090"/>
    <lineage>
        <taxon>Eukaryota</taxon>
        <taxon>Fungi</taxon>
        <taxon>Dikarya</taxon>
        <taxon>Ascomycota</taxon>
        <taxon>Pezizomycotina</taxon>
        <taxon>Dothideomycetes</taxon>
        <taxon>Pleosporomycetidae</taxon>
        <taxon>Pleosporales</taxon>
        <taxon>Pleosporineae</taxon>
        <taxon>Pleosporaceae</taxon>
        <taxon>Bipolaris</taxon>
    </lineage>
</organism>
<dbReference type="KEGG" id="bor:COCMIDRAFT_28020"/>
<evidence type="ECO:0000256" key="1">
    <source>
        <dbReference type="SAM" id="MobiDB-lite"/>
    </source>
</evidence>
<dbReference type="Proteomes" id="UP000054032">
    <property type="component" value="Unassembled WGS sequence"/>
</dbReference>
<dbReference type="AlphaFoldDB" id="W6Z7E2"/>
<dbReference type="RefSeq" id="XP_007689968.1">
    <property type="nucleotide sequence ID" value="XM_007691778.1"/>
</dbReference>
<evidence type="ECO:0000313" key="2">
    <source>
        <dbReference type="EMBL" id="EUC43494.1"/>
    </source>
</evidence>